<dbReference type="AlphaFoldDB" id="A0A5B7BTB5"/>
<sequence length="162" mass="18266">MIFSRLGRSLSRSSHSTFQRNVISGNYGVRCLLLNETLSSSTNAGIAGVDGGLGLVRAYLTSIRAGRKIVSNSYLAEFNFVSANPKLRRLFCSEVPKRRNYENYHPKDKKEIPKENNQKSEGKEESSTGDHGNIRENFMKNYQNFVTPLLFIGFPRVQKQAT</sequence>
<accession>A0A5B7BTB5</accession>
<dbReference type="EMBL" id="GHES01041135">
    <property type="protein sequence ID" value="MPA71694.1"/>
    <property type="molecule type" value="Transcribed_RNA"/>
</dbReference>
<organism evidence="2">
    <name type="scientific">Davidia involucrata</name>
    <name type="common">Dove tree</name>
    <dbReference type="NCBI Taxonomy" id="16924"/>
    <lineage>
        <taxon>Eukaryota</taxon>
        <taxon>Viridiplantae</taxon>
        <taxon>Streptophyta</taxon>
        <taxon>Embryophyta</taxon>
        <taxon>Tracheophyta</taxon>
        <taxon>Spermatophyta</taxon>
        <taxon>Magnoliopsida</taxon>
        <taxon>eudicotyledons</taxon>
        <taxon>Gunneridae</taxon>
        <taxon>Pentapetalae</taxon>
        <taxon>asterids</taxon>
        <taxon>Cornales</taxon>
        <taxon>Nyssaceae</taxon>
        <taxon>Davidia</taxon>
    </lineage>
</organism>
<evidence type="ECO:0000256" key="1">
    <source>
        <dbReference type="SAM" id="MobiDB-lite"/>
    </source>
</evidence>
<proteinExistence type="predicted"/>
<name>A0A5B7BTB5_DAVIN</name>
<evidence type="ECO:0000313" key="2">
    <source>
        <dbReference type="EMBL" id="MPA71694.1"/>
    </source>
</evidence>
<reference evidence="2" key="1">
    <citation type="submission" date="2019-08" db="EMBL/GenBank/DDBJ databases">
        <title>Reference gene set and small RNA set construction with multiple tissues from Davidia involucrata Baill.</title>
        <authorList>
            <person name="Yang H."/>
            <person name="Zhou C."/>
            <person name="Li G."/>
            <person name="Wang J."/>
            <person name="Gao P."/>
            <person name="Wang M."/>
            <person name="Wang R."/>
            <person name="Zhao Y."/>
        </authorList>
    </citation>
    <scope>NUCLEOTIDE SEQUENCE</scope>
    <source>
        <tissue evidence="2">Mixed with DoveR01_LX</tissue>
    </source>
</reference>
<gene>
    <name evidence="2" type="ORF">Din_041135</name>
</gene>
<feature type="region of interest" description="Disordered" evidence="1">
    <location>
        <begin position="102"/>
        <end position="134"/>
    </location>
</feature>
<protein>
    <submittedName>
        <fullName evidence="2">Uncharacterized protein</fullName>
    </submittedName>
</protein>